<dbReference type="AlphaFoldDB" id="W9P4W3"/>
<dbReference type="EMBL" id="JH650979">
    <property type="protein sequence ID" value="EXA35020.1"/>
    <property type="molecule type" value="Genomic_DNA"/>
</dbReference>
<gene>
    <name evidence="2" type="ORF">FOVG_13794</name>
</gene>
<dbReference type="HOGENOM" id="CLU_2960816_0_0_1"/>
<reference evidence="2" key="2">
    <citation type="submission" date="2012-05" db="EMBL/GenBank/DDBJ databases">
        <title>Annotation of the Genome Sequence of Fusarium oxysporum HDV247.</title>
        <authorList>
            <consortium name="The Broad Institute Genomics Platform"/>
            <person name="Ma L.-J."/>
            <person name="Corby-Kistler H."/>
            <person name="Broz K."/>
            <person name="Gale L.R."/>
            <person name="Jonkers W."/>
            <person name="O'Donnell K."/>
            <person name="Ploetz R."/>
            <person name="Steinberg C."/>
            <person name="Schwartz D.C."/>
            <person name="VanEtten H."/>
            <person name="Zhou S."/>
            <person name="Young S.K."/>
            <person name="Zeng Q."/>
            <person name="Gargeya S."/>
            <person name="Fitzgerald M."/>
            <person name="Abouelleil A."/>
            <person name="Alvarado L."/>
            <person name="Chapman S.B."/>
            <person name="Gainer-Dewar J."/>
            <person name="Goldberg J."/>
            <person name="Griggs A."/>
            <person name="Gujja S."/>
            <person name="Hansen M."/>
            <person name="Howarth C."/>
            <person name="Imamovic A."/>
            <person name="Ireland A."/>
            <person name="Larimer J."/>
            <person name="McCowan C."/>
            <person name="Murphy C."/>
            <person name="Pearson M."/>
            <person name="Poon T.W."/>
            <person name="Priest M."/>
            <person name="Roberts A."/>
            <person name="Saif S."/>
            <person name="Shea T."/>
            <person name="Sykes S."/>
            <person name="Wortman J."/>
            <person name="Nusbaum C."/>
            <person name="Birren B."/>
        </authorList>
    </citation>
    <scope>NUCLEOTIDE SEQUENCE</scope>
    <source>
        <strain evidence="2">HDV247</strain>
    </source>
</reference>
<reference evidence="2" key="1">
    <citation type="submission" date="2011-10" db="EMBL/GenBank/DDBJ databases">
        <title>The Genome Sequence of Fusarium oxysporum HDV247.</title>
        <authorList>
            <consortium name="The Broad Institute Genome Sequencing Platform"/>
            <person name="Ma L.-J."/>
            <person name="Gale L.R."/>
            <person name="Schwartz D.C."/>
            <person name="Zhou S."/>
            <person name="Corby-Kistler H."/>
            <person name="Young S.K."/>
            <person name="Zeng Q."/>
            <person name="Gargeya S."/>
            <person name="Fitzgerald M."/>
            <person name="Haas B."/>
            <person name="Abouelleil A."/>
            <person name="Alvarado L."/>
            <person name="Arachchi H.M."/>
            <person name="Berlin A."/>
            <person name="Brown A."/>
            <person name="Chapman S.B."/>
            <person name="Chen Z."/>
            <person name="Dunbar C."/>
            <person name="Freedman E."/>
            <person name="Gearin G."/>
            <person name="Goldberg J."/>
            <person name="Griggs A."/>
            <person name="Gujja S."/>
            <person name="Heiman D."/>
            <person name="Howarth C."/>
            <person name="Larson L."/>
            <person name="Lui A."/>
            <person name="MacDonald P.J.P."/>
            <person name="Montmayeur A."/>
            <person name="Murphy C."/>
            <person name="Neiman D."/>
            <person name="Pearson M."/>
            <person name="Priest M."/>
            <person name="Roberts A."/>
            <person name="Saif S."/>
            <person name="Shea T."/>
            <person name="Shenoy N."/>
            <person name="Sisk P."/>
            <person name="Stolte C."/>
            <person name="Sykes S."/>
            <person name="Wortman J."/>
            <person name="Nusbaum C."/>
            <person name="Birren B."/>
        </authorList>
    </citation>
    <scope>NUCLEOTIDE SEQUENCE [LARGE SCALE GENOMIC DNA]</scope>
    <source>
        <strain evidence="2">HDV247</strain>
    </source>
</reference>
<evidence type="ECO:0000256" key="1">
    <source>
        <dbReference type="SAM" id="MobiDB-lite"/>
    </source>
</evidence>
<proteinExistence type="predicted"/>
<protein>
    <submittedName>
        <fullName evidence="2">Uncharacterized protein</fullName>
    </submittedName>
</protein>
<dbReference type="Proteomes" id="UP000030751">
    <property type="component" value="Unassembled WGS sequence"/>
</dbReference>
<organism evidence="2">
    <name type="scientific">Fusarium oxysporum f. sp. pisi HDV247</name>
    <dbReference type="NCBI Taxonomy" id="1080344"/>
    <lineage>
        <taxon>Eukaryota</taxon>
        <taxon>Fungi</taxon>
        <taxon>Dikarya</taxon>
        <taxon>Ascomycota</taxon>
        <taxon>Pezizomycotina</taxon>
        <taxon>Sordariomycetes</taxon>
        <taxon>Hypocreomycetidae</taxon>
        <taxon>Hypocreales</taxon>
        <taxon>Nectriaceae</taxon>
        <taxon>Fusarium</taxon>
        <taxon>Fusarium oxysporum species complex</taxon>
    </lineage>
</organism>
<evidence type="ECO:0000313" key="2">
    <source>
        <dbReference type="EMBL" id="EXA35020.1"/>
    </source>
</evidence>
<feature type="region of interest" description="Disordered" evidence="1">
    <location>
        <begin position="38"/>
        <end position="59"/>
    </location>
</feature>
<name>W9P4W3_FUSOX</name>
<accession>W9P4W3</accession>
<sequence>MHETLALGHFNKKVVSNEVQRLHQACIYELLIPARRWSSGEPVHGNGNLSDDLCGETQP</sequence>